<dbReference type="AlphaFoldDB" id="A0A7Y4IKS1"/>
<dbReference type="Pfam" id="PF00533">
    <property type="entry name" value="BRCT"/>
    <property type="match status" value="1"/>
</dbReference>
<dbReference type="SUPFAM" id="SSF52113">
    <property type="entry name" value="BRCT domain"/>
    <property type="match status" value="1"/>
</dbReference>
<organism evidence="2 3">
    <name type="scientific">Myxococcus xanthus</name>
    <dbReference type="NCBI Taxonomy" id="34"/>
    <lineage>
        <taxon>Bacteria</taxon>
        <taxon>Pseudomonadati</taxon>
        <taxon>Myxococcota</taxon>
        <taxon>Myxococcia</taxon>
        <taxon>Myxococcales</taxon>
        <taxon>Cystobacterineae</taxon>
        <taxon>Myxococcaceae</taxon>
        <taxon>Myxococcus</taxon>
    </lineage>
</organism>
<dbReference type="InterPro" id="IPR036420">
    <property type="entry name" value="BRCT_dom_sf"/>
</dbReference>
<accession>A0A7Y4IKS1</accession>
<proteinExistence type="predicted"/>
<gene>
    <name evidence="2" type="ORF">HNV28_19005</name>
</gene>
<feature type="domain" description="BRCT" evidence="1">
    <location>
        <begin position="222"/>
        <end position="316"/>
    </location>
</feature>
<comment type="caution">
    <text evidence="2">The sequence shown here is derived from an EMBL/GenBank/DDBJ whole genome shotgun (WGS) entry which is preliminary data.</text>
</comment>
<dbReference type="EMBL" id="JABFNT010000057">
    <property type="protein sequence ID" value="NOJ80395.1"/>
    <property type="molecule type" value="Genomic_DNA"/>
</dbReference>
<dbReference type="Proteomes" id="UP000533080">
    <property type="component" value="Unassembled WGS sequence"/>
</dbReference>
<name>A0A7Y4IKS1_MYXXA</name>
<evidence type="ECO:0000313" key="2">
    <source>
        <dbReference type="EMBL" id="NOJ80395.1"/>
    </source>
</evidence>
<evidence type="ECO:0000313" key="3">
    <source>
        <dbReference type="Proteomes" id="UP000533080"/>
    </source>
</evidence>
<dbReference type="PROSITE" id="PS50172">
    <property type="entry name" value="BRCT"/>
    <property type="match status" value="1"/>
</dbReference>
<dbReference type="InterPro" id="IPR001357">
    <property type="entry name" value="BRCT_dom"/>
</dbReference>
<dbReference type="RefSeq" id="WP_171442566.1">
    <property type="nucleotide sequence ID" value="NZ_JABFNS010000009.1"/>
</dbReference>
<reference evidence="2 3" key="1">
    <citation type="submission" date="2020-05" db="EMBL/GenBank/DDBJ databases">
        <authorList>
            <person name="Whitworth D."/>
        </authorList>
    </citation>
    <scope>NUCLEOTIDE SEQUENCE [LARGE SCALE GENOMIC DNA]</scope>
    <source>
        <strain evidence="2 3">AM005</strain>
    </source>
</reference>
<sequence length="316" mass="33595">MPPIFLTVGEALDRLAGLNLPRPARAALKGAPLGRTDPALWVAKPSRVTCPSPGPALVVVSGTVTTTRAVVLRTRDIFGFDAARDGIVYVFLGPVRARDVCVVPDTLAIFAGGLRADRVACFDAPDAHTFVAKSLAAPYVVSRTSGGGVDVESGAKVRIGACAGKVAGLPRDVKPKKHASLGAMLPFLGDDEREDPWERVVDFAASGRAFPKTNAAMAKKKTKTSDVRGKTFFFTGRLASRYATMKDAQRIVEIQGGTLATKVSKDVDFLVVGDNRSPLLGQGPKSKPLLEAEALNARGAQIVIVREDVFWDMKKT</sequence>
<evidence type="ECO:0000259" key="1">
    <source>
        <dbReference type="PROSITE" id="PS50172"/>
    </source>
</evidence>
<dbReference type="Gene3D" id="3.40.50.10190">
    <property type="entry name" value="BRCT domain"/>
    <property type="match status" value="1"/>
</dbReference>
<protein>
    <recommendedName>
        <fullName evidence="1">BRCT domain-containing protein</fullName>
    </recommendedName>
</protein>
<dbReference type="CDD" id="cd17748">
    <property type="entry name" value="BRCT_DNA_ligase_like"/>
    <property type="match status" value="1"/>
</dbReference>